<evidence type="ECO:0000313" key="3">
    <source>
        <dbReference type="Proteomes" id="UP000278351"/>
    </source>
</evidence>
<dbReference type="Proteomes" id="UP000278351">
    <property type="component" value="Unassembled WGS sequence"/>
</dbReference>
<dbReference type="InterPro" id="IPR011990">
    <property type="entry name" value="TPR-like_helical_dom_sf"/>
</dbReference>
<comment type="caution">
    <text evidence="2">The sequence shown here is derived from an EMBL/GenBank/DDBJ whole genome shotgun (WGS) entry which is preliminary data.</text>
</comment>
<dbReference type="SUPFAM" id="SSF48452">
    <property type="entry name" value="TPR-like"/>
    <property type="match status" value="1"/>
</dbReference>
<dbReference type="AlphaFoldDB" id="A0A3N4PKN9"/>
<dbReference type="EMBL" id="RPDH01000002">
    <property type="protein sequence ID" value="RPE08108.1"/>
    <property type="molecule type" value="Genomic_DNA"/>
</dbReference>
<sequence length="432" mass="47146">MFRMTKRNSIIAALLLLTAAAQAQEQKSRLQLADEAYQLEQYAVAGPLYKELTDKGKKLSSGHWLKMAHSFRASGQLQHAAGVYRQLLEQPGAPASARYAYAETLQRLGAYDSARAQYQQYATANADSLQLRRTALQSCDSAAAWRSQSSPVNLRPIHSLNTPGSDMVTAVTDKGIVVVSTGYRPEIRETQVPNDKRMRQPFYKAYYYEPYSSTNPNLYGEELAPSIFKSFATHIGPVFVNRAGDTLYATVTMGRKGAANGVRDLQLWQSVKKGGKWAPLTLLPGINLAGYSAGHAVVNNAGDVLYFMSDRPGGLGQTDIWYSEKQADGNWGEPKNCGRFVNTIAAEGFPSMHEGVLYFSSKGHPGLGGYDVYRATGARENWSAPQNLKAPFSSPGDDVSFVLKPDGSGGYLSSDKAGGMGSDDVYRFEGKR</sequence>
<protein>
    <submittedName>
        <fullName evidence="2">Tetratricopeptide repeat protein</fullName>
    </submittedName>
</protein>
<keyword evidence="1" id="KW-0732">Signal</keyword>
<gene>
    <name evidence="2" type="ORF">EGT74_13650</name>
</gene>
<proteinExistence type="predicted"/>
<dbReference type="Gene3D" id="1.25.40.10">
    <property type="entry name" value="Tetratricopeptide repeat domain"/>
    <property type="match status" value="1"/>
</dbReference>
<name>A0A3N4PKN9_9BACT</name>
<feature type="chain" id="PRO_5017960909" evidence="1">
    <location>
        <begin position="24"/>
        <end position="432"/>
    </location>
</feature>
<accession>A0A3N4PKN9</accession>
<reference evidence="2 3" key="1">
    <citation type="submission" date="2018-11" db="EMBL/GenBank/DDBJ databases">
        <title>Chitinophaga lutea sp.nov., isolate from arsenic contaminated soil.</title>
        <authorList>
            <person name="Zong Y."/>
        </authorList>
    </citation>
    <scope>NUCLEOTIDE SEQUENCE [LARGE SCALE GENOMIC DNA]</scope>
    <source>
        <strain evidence="2 3">ZY74</strain>
    </source>
</reference>
<keyword evidence="3" id="KW-1185">Reference proteome</keyword>
<feature type="signal peptide" evidence="1">
    <location>
        <begin position="1"/>
        <end position="23"/>
    </location>
</feature>
<evidence type="ECO:0000313" key="2">
    <source>
        <dbReference type="EMBL" id="RPE08108.1"/>
    </source>
</evidence>
<evidence type="ECO:0000256" key="1">
    <source>
        <dbReference type="SAM" id="SignalP"/>
    </source>
</evidence>
<organism evidence="2 3">
    <name type="scientific">Chitinophaga lutea</name>
    <dbReference type="NCBI Taxonomy" id="2488634"/>
    <lineage>
        <taxon>Bacteria</taxon>
        <taxon>Pseudomonadati</taxon>
        <taxon>Bacteroidota</taxon>
        <taxon>Chitinophagia</taxon>
        <taxon>Chitinophagales</taxon>
        <taxon>Chitinophagaceae</taxon>
        <taxon>Chitinophaga</taxon>
    </lineage>
</organism>